<gene>
    <name evidence="4" type="primary">SPAC13F5.05</name>
    <name evidence="4" type="ORF">LOC62_07G009197</name>
</gene>
<dbReference type="GO" id="GO:0015035">
    <property type="term" value="F:protein-disulfide reductase activity"/>
    <property type="evidence" value="ECO:0007669"/>
    <property type="project" value="TreeGrafter"/>
</dbReference>
<organism evidence="4 5">
    <name type="scientific">Vanrija pseudolonga</name>
    <dbReference type="NCBI Taxonomy" id="143232"/>
    <lineage>
        <taxon>Eukaryota</taxon>
        <taxon>Fungi</taxon>
        <taxon>Dikarya</taxon>
        <taxon>Basidiomycota</taxon>
        <taxon>Agaricomycotina</taxon>
        <taxon>Tremellomycetes</taxon>
        <taxon>Trichosporonales</taxon>
        <taxon>Trichosporonaceae</taxon>
        <taxon>Vanrija</taxon>
    </lineage>
</organism>
<dbReference type="Proteomes" id="UP000827549">
    <property type="component" value="Chromosome 7"/>
</dbReference>
<dbReference type="PRINTS" id="PR00421">
    <property type="entry name" value="THIOREDOXIN"/>
</dbReference>
<evidence type="ECO:0000259" key="3">
    <source>
        <dbReference type="PROSITE" id="PS51352"/>
    </source>
</evidence>
<name>A0AAF0YJB4_9TREE</name>
<dbReference type="SUPFAM" id="SSF52833">
    <property type="entry name" value="Thioredoxin-like"/>
    <property type="match status" value="1"/>
</dbReference>
<feature type="compositionally biased region" description="Low complexity" evidence="1">
    <location>
        <begin position="286"/>
        <end position="295"/>
    </location>
</feature>
<feature type="compositionally biased region" description="Acidic residues" evidence="1">
    <location>
        <begin position="391"/>
        <end position="400"/>
    </location>
</feature>
<accession>A0AAF0YJB4</accession>
<dbReference type="Pfam" id="PF00085">
    <property type="entry name" value="Thioredoxin"/>
    <property type="match status" value="1"/>
</dbReference>
<dbReference type="GO" id="GO:0034976">
    <property type="term" value="P:response to endoplasmic reticulum stress"/>
    <property type="evidence" value="ECO:0007669"/>
    <property type="project" value="TreeGrafter"/>
</dbReference>
<dbReference type="PANTHER" id="PTHR45815">
    <property type="entry name" value="PROTEIN DISULFIDE-ISOMERASE A6"/>
    <property type="match status" value="1"/>
</dbReference>
<evidence type="ECO:0000313" key="4">
    <source>
        <dbReference type="EMBL" id="WOO85701.1"/>
    </source>
</evidence>
<keyword evidence="2" id="KW-0732">Signal</keyword>
<protein>
    <submittedName>
        <fullName evidence="4">Thioredoxin domain-containing protein, mitochondrial</fullName>
    </submittedName>
</protein>
<dbReference type="RefSeq" id="XP_062631727.1">
    <property type="nucleotide sequence ID" value="XM_062775743.1"/>
</dbReference>
<sequence length="407" mass="44216">MHFTTLVALVTAPLLVAAGMYREPAIELDAKTFKKVMAKEHASLVAFVAPWCGHCKNLAPEYTAAAASLSPLIPFYYVDCDQAQNKGLCGELGIQGFPTIKVFPRANKSAPRDYNGQRQRGDLIEYAKLLIPDRVRKLRATADDVDSVLDKFLVEKPALPHALLIHPSAPSIPFLWKVLAARLQSQAVLGYIRDTPKHSVLSAVDVYDANDSGDTARVVFWEAGETGKTKVVQYDGALKFNALLEWLESVVDGNAPPAQEKPKESKKAKKSDKSEEAEKSEDSEPAKASADAAAEAEAEKERRAKRQAKLDEAERRDQARRAKLAAKKAAEAAAADEGTPVEEAPPAEPEDVTGKEEEQLVVPVEEPETVSKKTASTEDVEGTPVDAAAAEPEEAAEDEERSVHDEL</sequence>
<feature type="compositionally biased region" description="Basic and acidic residues" evidence="1">
    <location>
        <begin position="297"/>
        <end position="320"/>
    </location>
</feature>
<proteinExistence type="predicted"/>
<keyword evidence="5" id="KW-1185">Reference proteome</keyword>
<evidence type="ECO:0000256" key="2">
    <source>
        <dbReference type="SAM" id="SignalP"/>
    </source>
</evidence>
<feature type="domain" description="Thioredoxin" evidence="3">
    <location>
        <begin position="6"/>
        <end position="132"/>
    </location>
</feature>
<evidence type="ECO:0000256" key="1">
    <source>
        <dbReference type="SAM" id="MobiDB-lite"/>
    </source>
</evidence>
<dbReference type="PANTHER" id="PTHR45815:SF3">
    <property type="entry name" value="PROTEIN DISULFIDE-ISOMERASE A6"/>
    <property type="match status" value="1"/>
</dbReference>
<evidence type="ECO:0000313" key="5">
    <source>
        <dbReference type="Proteomes" id="UP000827549"/>
    </source>
</evidence>
<dbReference type="InterPro" id="IPR013766">
    <property type="entry name" value="Thioredoxin_domain"/>
</dbReference>
<dbReference type="GeneID" id="87812360"/>
<dbReference type="Gene3D" id="3.40.30.10">
    <property type="entry name" value="Glutaredoxin"/>
    <property type="match status" value="1"/>
</dbReference>
<dbReference type="InterPro" id="IPR036249">
    <property type="entry name" value="Thioredoxin-like_sf"/>
</dbReference>
<dbReference type="PROSITE" id="PS51352">
    <property type="entry name" value="THIOREDOXIN_2"/>
    <property type="match status" value="1"/>
</dbReference>
<dbReference type="AlphaFoldDB" id="A0AAF0YJB4"/>
<reference evidence="4" key="1">
    <citation type="submission" date="2023-10" db="EMBL/GenBank/DDBJ databases">
        <authorList>
            <person name="Noh H."/>
        </authorList>
    </citation>
    <scope>NUCLEOTIDE SEQUENCE</scope>
    <source>
        <strain evidence="4">DUCC4014</strain>
    </source>
</reference>
<dbReference type="EMBL" id="CP086720">
    <property type="protein sequence ID" value="WOO85701.1"/>
    <property type="molecule type" value="Genomic_DNA"/>
</dbReference>
<feature type="region of interest" description="Disordered" evidence="1">
    <location>
        <begin position="253"/>
        <end position="407"/>
    </location>
</feature>
<feature type="chain" id="PRO_5042038694" evidence="2">
    <location>
        <begin position="19"/>
        <end position="407"/>
    </location>
</feature>
<dbReference type="GO" id="GO:0005788">
    <property type="term" value="C:endoplasmic reticulum lumen"/>
    <property type="evidence" value="ECO:0007669"/>
    <property type="project" value="TreeGrafter"/>
</dbReference>
<feature type="compositionally biased region" description="Basic and acidic residues" evidence="1">
    <location>
        <begin position="260"/>
        <end position="285"/>
    </location>
</feature>
<feature type="signal peptide" evidence="2">
    <location>
        <begin position="1"/>
        <end position="18"/>
    </location>
</feature>